<dbReference type="InterPro" id="IPR025714">
    <property type="entry name" value="Methyltranfer_dom"/>
</dbReference>
<dbReference type="RefSeq" id="WP_404605964.1">
    <property type="nucleotide sequence ID" value="NZ_JBIYDN010000004.1"/>
</dbReference>
<dbReference type="Proteomes" id="UP001620514">
    <property type="component" value="Unassembled WGS sequence"/>
</dbReference>
<reference evidence="2 3" key="1">
    <citation type="submission" date="2024-11" db="EMBL/GenBank/DDBJ databases">
        <title>Using genomics to understand microbial adaptation to soil warming.</title>
        <authorList>
            <person name="Deangelis K.M. PhD."/>
        </authorList>
    </citation>
    <scope>NUCLEOTIDE SEQUENCE [LARGE SCALE GENOMIC DNA]</scope>
    <source>
        <strain evidence="2 3">GAS97</strain>
    </source>
</reference>
<evidence type="ECO:0000313" key="2">
    <source>
        <dbReference type="EMBL" id="MFK4441913.1"/>
    </source>
</evidence>
<dbReference type="Pfam" id="PF13847">
    <property type="entry name" value="Methyltransf_31"/>
    <property type="match status" value="1"/>
</dbReference>
<dbReference type="EMBL" id="JBIYDN010000004">
    <property type="protein sequence ID" value="MFK4441913.1"/>
    <property type="molecule type" value="Genomic_DNA"/>
</dbReference>
<proteinExistence type="predicted"/>
<dbReference type="CDD" id="cd02440">
    <property type="entry name" value="AdoMet_MTases"/>
    <property type="match status" value="1"/>
</dbReference>
<feature type="domain" description="Methyltransferase" evidence="1">
    <location>
        <begin position="50"/>
        <end position="167"/>
    </location>
</feature>
<dbReference type="GO" id="GO:0032259">
    <property type="term" value="P:methylation"/>
    <property type="evidence" value="ECO:0007669"/>
    <property type="project" value="UniProtKB-KW"/>
</dbReference>
<accession>A0ABW8ME34</accession>
<evidence type="ECO:0000313" key="3">
    <source>
        <dbReference type="Proteomes" id="UP001620514"/>
    </source>
</evidence>
<dbReference type="PANTHER" id="PTHR43591:SF24">
    <property type="entry name" value="2-METHOXY-6-POLYPRENYL-1,4-BENZOQUINOL METHYLASE, MITOCHONDRIAL"/>
    <property type="match status" value="1"/>
</dbReference>
<sequence>MNTEPNESQTDVWSEWLLHTRFGNDPEHEQILRAAIDPIADRVLDGARLSAGMTLVDIGTGDGLIAFRAIDTIGPSLRVILTDISAPLLRHVEALAIQRNVQSQCRFIECSAGALKDIHDVSVDVLTTRAVLAYVPDKVEALREFLRVLKPGGRLSIGEPILRDDAFEAASLKQLVDAQPPALEDRFFPLLSRWKGAQFPDTEERISSNPLTNFSERDLARFALDVGFIDIHMEFHVDVVPSTVHSWEVFLGSSPHPWALPLGRILAERFSTEERELFEAIFRPRVEARQFVTADRIAYLTARKPPS</sequence>
<comment type="caution">
    <text evidence="2">The sequence shown here is derived from an EMBL/GenBank/DDBJ whole genome shotgun (WGS) entry which is preliminary data.</text>
</comment>
<name>A0ABW8ME34_9BURK</name>
<evidence type="ECO:0000259" key="1">
    <source>
        <dbReference type="Pfam" id="PF13847"/>
    </source>
</evidence>
<dbReference type="SUPFAM" id="SSF53335">
    <property type="entry name" value="S-adenosyl-L-methionine-dependent methyltransferases"/>
    <property type="match status" value="1"/>
</dbReference>
<dbReference type="EC" id="2.1.1.137" evidence="2"/>
<dbReference type="Gene3D" id="3.40.50.150">
    <property type="entry name" value="Vaccinia Virus protein VP39"/>
    <property type="match status" value="1"/>
</dbReference>
<dbReference type="GO" id="GO:0030791">
    <property type="term" value="F:arsenite methyltransferase activity"/>
    <property type="evidence" value="ECO:0007669"/>
    <property type="project" value="UniProtKB-EC"/>
</dbReference>
<keyword evidence="2" id="KW-0489">Methyltransferase</keyword>
<dbReference type="PANTHER" id="PTHR43591">
    <property type="entry name" value="METHYLTRANSFERASE"/>
    <property type="match status" value="1"/>
</dbReference>
<gene>
    <name evidence="2" type="ORF">ABH943_001928</name>
</gene>
<keyword evidence="2" id="KW-0808">Transferase</keyword>
<dbReference type="InterPro" id="IPR029063">
    <property type="entry name" value="SAM-dependent_MTases_sf"/>
</dbReference>
<protein>
    <submittedName>
        <fullName evidence="2">Arsenite methyltransferase</fullName>
        <ecNumber evidence="2">2.1.1.137</ecNumber>
    </submittedName>
</protein>
<organism evidence="2 3">
    <name type="scientific">Caballeronia udeis</name>
    <dbReference type="NCBI Taxonomy" id="1232866"/>
    <lineage>
        <taxon>Bacteria</taxon>
        <taxon>Pseudomonadati</taxon>
        <taxon>Pseudomonadota</taxon>
        <taxon>Betaproteobacteria</taxon>
        <taxon>Burkholderiales</taxon>
        <taxon>Burkholderiaceae</taxon>
        <taxon>Caballeronia</taxon>
    </lineage>
</organism>
<keyword evidence="3" id="KW-1185">Reference proteome</keyword>